<evidence type="ECO:0000313" key="2">
    <source>
        <dbReference type="Proteomes" id="UP000324897"/>
    </source>
</evidence>
<gene>
    <name evidence="1" type="ORF">EJB05_34360</name>
</gene>
<accession>A0A5J9U558</accession>
<sequence length="117" mass="12724">MTVPFPGTKKRRRHEMRVQNLTLTKTPTFHRVRALPTRSSGTTPALSASSIACIPAASSGVHPWQPPQGPMFLTQDAPYNRVASFRMHQRSCQVSLGLFLMCGGSGSDDGKAISLRS</sequence>
<feature type="non-terminal residue" evidence="1">
    <location>
        <position position="1"/>
    </location>
</feature>
<organism evidence="1 2">
    <name type="scientific">Eragrostis curvula</name>
    <name type="common">weeping love grass</name>
    <dbReference type="NCBI Taxonomy" id="38414"/>
    <lineage>
        <taxon>Eukaryota</taxon>
        <taxon>Viridiplantae</taxon>
        <taxon>Streptophyta</taxon>
        <taxon>Embryophyta</taxon>
        <taxon>Tracheophyta</taxon>
        <taxon>Spermatophyta</taxon>
        <taxon>Magnoliopsida</taxon>
        <taxon>Liliopsida</taxon>
        <taxon>Poales</taxon>
        <taxon>Poaceae</taxon>
        <taxon>PACMAD clade</taxon>
        <taxon>Chloridoideae</taxon>
        <taxon>Eragrostideae</taxon>
        <taxon>Eragrostidinae</taxon>
        <taxon>Eragrostis</taxon>
    </lineage>
</organism>
<name>A0A5J9U558_9POAL</name>
<proteinExistence type="predicted"/>
<dbReference type="Gramene" id="TVU18271">
    <property type="protein sequence ID" value="TVU18271"/>
    <property type="gene ID" value="EJB05_34360"/>
</dbReference>
<keyword evidence="2" id="KW-1185">Reference proteome</keyword>
<dbReference type="EMBL" id="RWGY01000029">
    <property type="protein sequence ID" value="TVU18271.1"/>
    <property type="molecule type" value="Genomic_DNA"/>
</dbReference>
<comment type="caution">
    <text evidence="1">The sequence shown here is derived from an EMBL/GenBank/DDBJ whole genome shotgun (WGS) entry which is preliminary data.</text>
</comment>
<reference evidence="1 2" key="1">
    <citation type="journal article" date="2019" name="Sci. Rep.">
        <title>A high-quality genome of Eragrostis curvula grass provides insights into Poaceae evolution and supports new strategies to enhance forage quality.</title>
        <authorList>
            <person name="Carballo J."/>
            <person name="Santos B.A.C.M."/>
            <person name="Zappacosta D."/>
            <person name="Garbus I."/>
            <person name="Selva J.P."/>
            <person name="Gallo C.A."/>
            <person name="Diaz A."/>
            <person name="Albertini E."/>
            <person name="Caccamo M."/>
            <person name="Echenique V."/>
        </authorList>
    </citation>
    <scope>NUCLEOTIDE SEQUENCE [LARGE SCALE GENOMIC DNA]</scope>
    <source>
        <strain evidence="2">cv. Victoria</strain>
        <tissue evidence="1">Leaf</tissue>
    </source>
</reference>
<protein>
    <submittedName>
        <fullName evidence="1">Uncharacterized protein</fullName>
    </submittedName>
</protein>
<evidence type="ECO:0000313" key="1">
    <source>
        <dbReference type="EMBL" id="TVU18271.1"/>
    </source>
</evidence>
<dbReference type="Proteomes" id="UP000324897">
    <property type="component" value="Chromosome 7"/>
</dbReference>
<dbReference type="AlphaFoldDB" id="A0A5J9U558"/>